<reference evidence="3" key="1">
    <citation type="submission" date="2025-08" db="UniProtKB">
        <authorList>
            <consortium name="RefSeq"/>
        </authorList>
    </citation>
    <scope>IDENTIFICATION</scope>
    <source>
        <tissue evidence="3">Kidney</tissue>
    </source>
</reference>
<keyword evidence="2" id="KW-1185">Reference proteome</keyword>
<dbReference type="AlphaFoldDB" id="A0A6P6C462"/>
<evidence type="ECO:0000313" key="2">
    <source>
        <dbReference type="Proteomes" id="UP000515202"/>
    </source>
</evidence>
<organism evidence="2 3">
    <name type="scientific">Pteropus vampyrus</name>
    <name type="common">Large flying fox</name>
    <dbReference type="NCBI Taxonomy" id="132908"/>
    <lineage>
        <taxon>Eukaryota</taxon>
        <taxon>Metazoa</taxon>
        <taxon>Chordata</taxon>
        <taxon>Craniata</taxon>
        <taxon>Vertebrata</taxon>
        <taxon>Euteleostomi</taxon>
        <taxon>Mammalia</taxon>
        <taxon>Eutheria</taxon>
        <taxon>Laurasiatheria</taxon>
        <taxon>Chiroptera</taxon>
        <taxon>Yinpterochiroptera</taxon>
        <taxon>Pteropodoidea</taxon>
        <taxon>Pteropodidae</taxon>
        <taxon>Pteropodinae</taxon>
        <taxon>Pteropus</taxon>
    </lineage>
</organism>
<gene>
    <name evidence="3" type="primary">LOC111734195</name>
</gene>
<protein>
    <submittedName>
        <fullName evidence="3">Uncharacterized protein LOC111734195 isoform X2</fullName>
    </submittedName>
</protein>
<dbReference type="GeneID" id="111734195"/>
<dbReference type="RefSeq" id="XP_023382181.1">
    <property type="nucleotide sequence ID" value="XM_023526413.1"/>
</dbReference>
<name>A0A6P6C462_PTEVA</name>
<sequence length="122" mass="13069">MAAVLSFQGAVYGGGRPRSAAAMILCAGKRGPRRERGEMQTARKRALGKGAPGTPDFSPLMLQRATSAQTRSVCPVGSENQQQSEWSSDFGTSYTKLALQPGVTTVIDSFYICPTNKRKKNA</sequence>
<proteinExistence type="predicted"/>
<accession>A0A6P6C462</accession>
<evidence type="ECO:0000256" key="1">
    <source>
        <dbReference type="SAM" id="MobiDB-lite"/>
    </source>
</evidence>
<evidence type="ECO:0000313" key="3">
    <source>
        <dbReference type="RefSeq" id="XP_023382181.1"/>
    </source>
</evidence>
<dbReference type="Proteomes" id="UP000515202">
    <property type="component" value="Unplaced"/>
</dbReference>
<feature type="region of interest" description="Disordered" evidence="1">
    <location>
        <begin position="31"/>
        <end position="57"/>
    </location>
</feature>